<dbReference type="Proteomes" id="UP000053820">
    <property type="component" value="Unassembled WGS sequence"/>
</dbReference>
<feature type="compositionally biased region" description="Low complexity" evidence="1">
    <location>
        <begin position="294"/>
        <end position="305"/>
    </location>
</feature>
<reference evidence="3 4" key="1">
    <citation type="submission" date="2014-04" db="EMBL/GenBank/DDBJ databases">
        <title>Evolutionary Origins and Diversification of the Mycorrhizal Mutualists.</title>
        <authorList>
            <consortium name="DOE Joint Genome Institute"/>
            <consortium name="Mycorrhizal Genomics Consortium"/>
            <person name="Kohler A."/>
            <person name="Kuo A."/>
            <person name="Nagy L.G."/>
            <person name="Floudas D."/>
            <person name="Copeland A."/>
            <person name="Barry K.W."/>
            <person name="Cichocki N."/>
            <person name="Veneault-Fourrey C."/>
            <person name="LaButti K."/>
            <person name="Lindquist E.A."/>
            <person name="Lipzen A."/>
            <person name="Lundell T."/>
            <person name="Morin E."/>
            <person name="Murat C."/>
            <person name="Riley R."/>
            <person name="Ohm R."/>
            <person name="Sun H."/>
            <person name="Tunlid A."/>
            <person name="Henrissat B."/>
            <person name="Grigoriev I.V."/>
            <person name="Hibbett D.S."/>
            <person name="Martin F."/>
        </authorList>
    </citation>
    <scope>NUCLEOTIDE SEQUENCE [LARGE SCALE GENOMIC DNA]</scope>
    <source>
        <strain evidence="3 4">MD-312</strain>
    </source>
</reference>
<dbReference type="EMBL" id="KN839848">
    <property type="protein sequence ID" value="KIJ64125.1"/>
    <property type="molecule type" value="Genomic_DNA"/>
</dbReference>
<dbReference type="PANTHER" id="PTHR33048:SF47">
    <property type="entry name" value="INTEGRAL MEMBRANE PROTEIN-RELATED"/>
    <property type="match status" value="1"/>
</dbReference>
<keyword evidence="2" id="KW-1133">Transmembrane helix</keyword>
<keyword evidence="2" id="KW-0472">Membrane</keyword>
<evidence type="ECO:0000256" key="1">
    <source>
        <dbReference type="SAM" id="MobiDB-lite"/>
    </source>
</evidence>
<dbReference type="InterPro" id="IPR052337">
    <property type="entry name" value="SAT4-like"/>
</dbReference>
<organism evidence="3 4">
    <name type="scientific">Hydnomerulius pinastri MD-312</name>
    <dbReference type="NCBI Taxonomy" id="994086"/>
    <lineage>
        <taxon>Eukaryota</taxon>
        <taxon>Fungi</taxon>
        <taxon>Dikarya</taxon>
        <taxon>Basidiomycota</taxon>
        <taxon>Agaricomycotina</taxon>
        <taxon>Agaricomycetes</taxon>
        <taxon>Agaricomycetidae</taxon>
        <taxon>Boletales</taxon>
        <taxon>Boletales incertae sedis</taxon>
        <taxon>Leucogyrophana</taxon>
    </lineage>
</organism>
<feature type="transmembrane region" description="Helical" evidence="2">
    <location>
        <begin position="183"/>
        <end position="208"/>
    </location>
</feature>
<keyword evidence="2" id="KW-0812">Transmembrane</keyword>
<feature type="compositionally biased region" description="Polar residues" evidence="1">
    <location>
        <begin position="306"/>
        <end position="322"/>
    </location>
</feature>
<dbReference type="AlphaFoldDB" id="A0A0C9W071"/>
<evidence type="ECO:0000256" key="2">
    <source>
        <dbReference type="SAM" id="Phobius"/>
    </source>
</evidence>
<keyword evidence="4" id="KW-1185">Reference proteome</keyword>
<sequence>MMLSHSTKIQLAISTSTLQGIALLLTIFRLWFRFNIRRLWWEDVWTFVALCSCVGGLIGQWFFYKRPYPSTANYVGMLFYAFAFTVTVWAVRMSLLCSILRVVYSSQRLRRRTLAVALLFVLMGAGLIAQKVYICMHDRFCQVTTPMIAYELTTDVVSDAFLVSMPLRLLWNIKLPKRQRRMILLNFSSVIILTLWAIVHAVCMFFDLSGFNSFITDIETGLSILLCNLMVVVTFAYRVTRRRETATVHFDVATTDVATTEAVMDTRDDDYTTPTRDPSAPQFTTIDFGSLVDSTQSGMGQSGTSRATDILSSDAFTNSDSMRSSDKPAPSRSMMENDLSDSRGNATG</sequence>
<gene>
    <name evidence="3" type="ORF">HYDPIDRAFT_112665</name>
</gene>
<evidence type="ECO:0000313" key="4">
    <source>
        <dbReference type="Proteomes" id="UP000053820"/>
    </source>
</evidence>
<accession>A0A0C9W071</accession>
<proteinExistence type="predicted"/>
<name>A0A0C9W071_9AGAM</name>
<feature type="transmembrane region" description="Helical" evidence="2">
    <location>
        <begin position="220"/>
        <end position="237"/>
    </location>
</feature>
<protein>
    <submittedName>
        <fullName evidence="3">Unplaced genomic scaffold scaffold_14, whole genome shotgun sequence</fullName>
    </submittedName>
</protein>
<feature type="region of interest" description="Disordered" evidence="1">
    <location>
        <begin position="294"/>
        <end position="348"/>
    </location>
</feature>
<dbReference type="PANTHER" id="PTHR33048">
    <property type="entry name" value="PTH11-LIKE INTEGRAL MEMBRANE PROTEIN (AFU_ORTHOLOGUE AFUA_5G11245)"/>
    <property type="match status" value="1"/>
</dbReference>
<evidence type="ECO:0000313" key="3">
    <source>
        <dbReference type="EMBL" id="KIJ64125.1"/>
    </source>
</evidence>
<feature type="transmembrane region" description="Helical" evidence="2">
    <location>
        <begin position="114"/>
        <end position="134"/>
    </location>
</feature>
<feature type="transmembrane region" description="Helical" evidence="2">
    <location>
        <begin position="154"/>
        <end position="171"/>
    </location>
</feature>
<feature type="transmembrane region" description="Helical" evidence="2">
    <location>
        <begin position="44"/>
        <end position="63"/>
    </location>
</feature>
<feature type="transmembrane region" description="Helical" evidence="2">
    <location>
        <begin position="75"/>
        <end position="102"/>
    </location>
</feature>
<dbReference type="OrthoDB" id="444631at2759"/>
<dbReference type="HOGENOM" id="CLU_052841_2_1_1"/>
<feature type="transmembrane region" description="Helical" evidence="2">
    <location>
        <begin position="12"/>
        <end position="32"/>
    </location>
</feature>